<dbReference type="AlphaFoldDB" id="A0A3M7QRK7"/>
<proteinExistence type="predicted"/>
<evidence type="ECO:0000313" key="2">
    <source>
        <dbReference type="Proteomes" id="UP000276133"/>
    </source>
</evidence>
<accession>A0A3M7QRK7</accession>
<reference evidence="1 2" key="1">
    <citation type="journal article" date="2018" name="Sci. Rep.">
        <title>Genomic signatures of local adaptation to the degree of environmental predictability in rotifers.</title>
        <authorList>
            <person name="Franch-Gras L."/>
            <person name="Hahn C."/>
            <person name="Garcia-Roger E.M."/>
            <person name="Carmona M.J."/>
            <person name="Serra M."/>
            <person name="Gomez A."/>
        </authorList>
    </citation>
    <scope>NUCLEOTIDE SEQUENCE [LARGE SCALE GENOMIC DNA]</scope>
    <source>
        <strain evidence="1">HYR1</strain>
    </source>
</reference>
<name>A0A3M7QRK7_BRAPC</name>
<sequence>MTKGIFRSNTLTKDKWVISNLLTDIFVDEMDMEGLEKFFIKSTWKIVSKYHRAGRTISVGIGQIKDKYLD</sequence>
<keyword evidence="2" id="KW-1185">Reference proteome</keyword>
<comment type="caution">
    <text evidence="1">The sequence shown here is derived from an EMBL/GenBank/DDBJ whole genome shotgun (WGS) entry which is preliminary data.</text>
</comment>
<organism evidence="1 2">
    <name type="scientific">Brachionus plicatilis</name>
    <name type="common">Marine rotifer</name>
    <name type="synonym">Brachionus muelleri</name>
    <dbReference type="NCBI Taxonomy" id="10195"/>
    <lineage>
        <taxon>Eukaryota</taxon>
        <taxon>Metazoa</taxon>
        <taxon>Spiralia</taxon>
        <taxon>Gnathifera</taxon>
        <taxon>Rotifera</taxon>
        <taxon>Eurotatoria</taxon>
        <taxon>Monogononta</taxon>
        <taxon>Pseudotrocha</taxon>
        <taxon>Ploima</taxon>
        <taxon>Brachionidae</taxon>
        <taxon>Brachionus</taxon>
    </lineage>
</organism>
<dbReference type="Proteomes" id="UP000276133">
    <property type="component" value="Unassembled WGS sequence"/>
</dbReference>
<dbReference type="EMBL" id="REGN01005366">
    <property type="protein sequence ID" value="RNA13615.1"/>
    <property type="molecule type" value="Genomic_DNA"/>
</dbReference>
<evidence type="ECO:0000313" key="1">
    <source>
        <dbReference type="EMBL" id="RNA13615.1"/>
    </source>
</evidence>
<gene>
    <name evidence="1" type="ORF">BpHYR1_017676</name>
</gene>
<protein>
    <submittedName>
        <fullName evidence="1">Uncharacterized protein</fullName>
    </submittedName>
</protein>